<proteinExistence type="predicted"/>
<keyword evidence="2" id="KW-1185">Reference proteome</keyword>
<evidence type="ECO:0000313" key="1">
    <source>
        <dbReference type="EMBL" id="KAJ3549089.1"/>
    </source>
</evidence>
<organism evidence="1 2">
    <name type="scientific">Fusarium decemcellulare</name>
    <dbReference type="NCBI Taxonomy" id="57161"/>
    <lineage>
        <taxon>Eukaryota</taxon>
        <taxon>Fungi</taxon>
        <taxon>Dikarya</taxon>
        <taxon>Ascomycota</taxon>
        <taxon>Pezizomycotina</taxon>
        <taxon>Sordariomycetes</taxon>
        <taxon>Hypocreomycetidae</taxon>
        <taxon>Hypocreales</taxon>
        <taxon>Nectriaceae</taxon>
        <taxon>Fusarium</taxon>
        <taxon>Fusarium decemcellulare species complex</taxon>
    </lineage>
</organism>
<dbReference type="Proteomes" id="UP001148629">
    <property type="component" value="Unassembled WGS sequence"/>
</dbReference>
<reference evidence="1" key="1">
    <citation type="submission" date="2022-08" db="EMBL/GenBank/DDBJ databases">
        <title>Genome Sequence of Fusarium decemcellulare.</title>
        <authorList>
            <person name="Buettner E."/>
        </authorList>
    </citation>
    <scope>NUCLEOTIDE SEQUENCE</scope>
    <source>
        <strain evidence="1">Babe19</strain>
    </source>
</reference>
<comment type="caution">
    <text evidence="1">The sequence shown here is derived from an EMBL/GenBank/DDBJ whole genome shotgun (WGS) entry which is preliminary data.</text>
</comment>
<accession>A0ACC1SYP9</accession>
<dbReference type="EMBL" id="JANRMS010000031">
    <property type="protein sequence ID" value="KAJ3549089.1"/>
    <property type="molecule type" value="Genomic_DNA"/>
</dbReference>
<name>A0ACC1SYP9_9HYPO</name>
<evidence type="ECO:0000313" key="2">
    <source>
        <dbReference type="Proteomes" id="UP001148629"/>
    </source>
</evidence>
<sequence>MAAPVWAVLVLNANASIAPTNRDASATLLQPQERPQALIKTFQETSHNYDVHPSLDPPPEYSNPPSPASTYEPDIAIDTAASTVQLLRPTVAANDKTCSTIMADVAVYRLTDRVAQEQLNTFRRSFLSIFPLVHLPRELTATELRKQKPFVWLVAMALSTKQISQQFAAEEAIWKIVSKRIVSEHLVSLDLLLGVICLGSWSHNFKKDKPFMTMLAQIAVSLAFEMDLHRHPPSKISRRCKFGRNVAEQQEIQDQRTLEERRTMLALFHLSSSTWTAYRKTEPMRWTSYMEECLSVLSQGTETPLDIVLATQVKCQIIIQQLDSPSSMLPMMDGISRSPSSILAAALMRQLDEIREGLPYSIISQKIVPVYLCDTELMIKKSLIRNPSPNSVAIDQSFQRLQNLESVLSSAERWMALLLDLSLSEIAAMDVDLCTRFLHCLVLLFKLVSHDEQGWDTIEVQKRVDVMSVLDRSCEIVSEIPLALGIVDAPGPRRGLIFRTAGLLRALKTLFLAEMQANTQSMAQKDGIELSEEGLADQNVEFSDEFFQNLLSEEPWLADVFDDTWQGSLDVI</sequence>
<gene>
    <name evidence="1" type="ORF">NM208_g685</name>
</gene>
<protein>
    <submittedName>
        <fullName evidence="1">Uncharacterized protein</fullName>
    </submittedName>
</protein>